<sequence length="62" mass="7190">MDFTPDPNQYYDSKGREVAYANVSGKIHPKLFSKLVRRSDDGSEFSQQTKIHRYLEGVLRNV</sequence>
<evidence type="ECO:0000313" key="1">
    <source>
        <dbReference type="EMBL" id="AXW88811.1"/>
    </source>
</evidence>
<evidence type="ECO:0000313" key="2">
    <source>
        <dbReference type="Proteomes" id="UP000263881"/>
    </source>
</evidence>
<reference evidence="1 2" key="1">
    <citation type="submission" date="2017-08" db="EMBL/GenBank/DDBJ databases">
        <title>Comparative genomics of bacteria isolated from necrotic lesions of AOD affected trees.</title>
        <authorList>
            <person name="Doonan J."/>
            <person name="Denman S."/>
            <person name="McDonald J.E."/>
        </authorList>
    </citation>
    <scope>NUCLEOTIDE SEQUENCE [LARGE SCALE GENOMIC DNA]</scope>
    <source>
        <strain evidence="1 2">477</strain>
    </source>
</reference>
<accession>A0AAD0SK81</accession>
<dbReference type="KEGG" id="lbq:CKQ53_09950"/>
<keyword evidence="2" id="KW-1185">Reference proteome</keyword>
<dbReference type="EMBL" id="CP023009">
    <property type="protein sequence ID" value="AXW88811.1"/>
    <property type="molecule type" value="Genomic_DNA"/>
</dbReference>
<gene>
    <name evidence="1" type="ORF">CKQ53_09950</name>
</gene>
<dbReference type="AlphaFoldDB" id="A0AAD0SK81"/>
<protein>
    <submittedName>
        <fullName evidence="1">Uncharacterized protein</fullName>
    </submittedName>
</protein>
<dbReference type="Proteomes" id="UP000263881">
    <property type="component" value="Chromosome"/>
</dbReference>
<proteinExistence type="predicted"/>
<name>A0AAD0SK81_9GAMM</name>
<organism evidence="1 2">
    <name type="scientific">Lonsdalea britannica</name>
    <dbReference type="NCBI Taxonomy" id="1082704"/>
    <lineage>
        <taxon>Bacteria</taxon>
        <taxon>Pseudomonadati</taxon>
        <taxon>Pseudomonadota</taxon>
        <taxon>Gammaproteobacteria</taxon>
        <taxon>Enterobacterales</taxon>
        <taxon>Pectobacteriaceae</taxon>
        <taxon>Lonsdalea</taxon>
    </lineage>
</organism>